<evidence type="ECO:0000259" key="6">
    <source>
        <dbReference type="Pfam" id="PF00931"/>
    </source>
</evidence>
<dbReference type="GO" id="GO:0006952">
    <property type="term" value="P:defense response"/>
    <property type="evidence" value="ECO:0007669"/>
    <property type="project" value="UniProtKB-KW"/>
</dbReference>
<evidence type="ECO:0000256" key="3">
    <source>
        <dbReference type="ARBA" id="ARBA00022741"/>
    </source>
</evidence>
<keyword evidence="3" id="KW-0547">Nucleotide-binding</keyword>
<evidence type="ECO:0000256" key="5">
    <source>
        <dbReference type="ARBA" id="ARBA00022840"/>
    </source>
</evidence>
<dbReference type="InterPro" id="IPR036388">
    <property type="entry name" value="WH-like_DNA-bd_sf"/>
</dbReference>
<feature type="domain" description="Disease resistance N-terminal" evidence="7">
    <location>
        <begin position="16"/>
        <end position="102"/>
    </location>
</feature>
<dbReference type="Pfam" id="PF00931">
    <property type="entry name" value="NB-ARC"/>
    <property type="match status" value="1"/>
</dbReference>
<dbReference type="Pfam" id="PF23559">
    <property type="entry name" value="WHD_DRP"/>
    <property type="match status" value="1"/>
</dbReference>
<dbReference type="InterPro" id="IPR056789">
    <property type="entry name" value="LRR_R13L1-DRL21"/>
</dbReference>
<evidence type="ECO:0000313" key="10">
    <source>
        <dbReference type="EMBL" id="KAK9110127.1"/>
    </source>
</evidence>
<name>A0AAP0I7L5_9MAGN</name>
<dbReference type="Gene3D" id="1.10.8.430">
    <property type="entry name" value="Helical domain of apoptotic protease-activating factors"/>
    <property type="match status" value="1"/>
</dbReference>
<keyword evidence="11" id="KW-1185">Reference proteome</keyword>
<dbReference type="FunFam" id="3.40.50.300:FF:001091">
    <property type="entry name" value="Probable disease resistance protein At1g61300"/>
    <property type="match status" value="1"/>
</dbReference>
<dbReference type="InterPro" id="IPR027417">
    <property type="entry name" value="P-loop_NTPase"/>
</dbReference>
<dbReference type="AlphaFoldDB" id="A0AAP0I7L5"/>
<comment type="caution">
    <text evidence="10">The sequence shown here is derived from an EMBL/GenBank/DDBJ whole genome shotgun (WGS) entry which is preliminary data.</text>
</comment>
<dbReference type="Gene3D" id="1.20.5.4130">
    <property type="match status" value="1"/>
</dbReference>
<dbReference type="InterPro" id="IPR042197">
    <property type="entry name" value="Apaf_helical"/>
</dbReference>
<dbReference type="SUPFAM" id="SSF52047">
    <property type="entry name" value="RNI-like"/>
    <property type="match status" value="1"/>
</dbReference>
<dbReference type="GO" id="GO:0051707">
    <property type="term" value="P:response to other organism"/>
    <property type="evidence" value="ECO:0007669"/>
    <property type="project" value="UniProtKB-ARBA"/>
</dbReference>
<keyword evidence="2" id="KW-0677">Repeat</keyword>
<feature type="domain" description="R13L1/DRL21-like LRR repeat region" evidence="9">
    <location>
        <begin position="682"/>
        <end position="814"/>
    </location>
</feature>
<dbReference type="Gene3D" id="1.10.10.10">
    <property type="entry name" value="Winged helix-like DNA-binding domain superfamily/Winged helix DNA-binding domain"/>
    <property type="match status" value="1"/>
</dbReference>
<dbReference type="Gene3D" id="3.80.10.10">
    <property type="entry name" value="Ribonuclease Inhibitor"/>
    <property type="match status" value="2"/>
</dbReference>
<keyword evidence="4" id="KW-0611">Plant defense</keyword>
<keyword evidence="5" id="KW-0067">ATP-binding</keyword>
<keyword evidence="1" id="KW-0433">Leucine-rich repeat</keyword>
<feature type="domain" description="NB-ARC" evidence="6">
    <location>
        <begin position="191"/>
        <end position="347"/>
    </location>
</feature>
<protein>
    <submittedName>
        <fullName evidence="10">Uncharacterized protein</fullName>
    </submittedName>
</protein>
<reference evidence="10 11" key="1">
    <citation type="submission" date="2024-01" db="EMBL/GenBank/DDBJ databases">
        <title>Genome assemblies of Stephania.</title>
        <authorList>
            <person name="Yang L."/>
        </authorList>
    </citation>
    <scope>NUCLEOTIDE SEQUENCE [LARGE SCALE GENOMIC DNA]</scope>
    <source>
        <strain evidence="10">QJT</strain>
        <tissue evidence="10">Leaf</tissue>
    </source>
</reference>
<evidence type="ECO:0000256" key="1">
    <source>
        <dbReference type="ARBA" id="ARBA00022614"/>
    </source>
</evidence>
<sequence length="1176" mass="133566">MAAEAFVTGFLANVSSEILKKLGAFATHELGLMLGFKGELRKLKNIVEMILAVLEDAEVRQAKENAVRLWLQRLKQAVYDAEDVLDVVAYEALRRKMGRRFKNKVHKFVWLPIRLAFRLEMANKLQGIIRKLDDIAKQKNDFDLKGGQSSAYKASLNRDTSRLLNDDEVVGREVEKSKIVKMLLDDSVVNRGENFSVISIVGFGGLGKTTLAQSVYNHNEVSRCFHLTEWVCVANDRSSDKTLLTELFRNVCKSQPELSNPSQMQESLVKELQDKKFFLVLDDVWDSSQWDDNIRVILKYGAQGSKVIVTTRLEQVAREMRTSHLIRLEELSEASSWALFEKHAFGKDGPKKTCNLQVIGSEIVAKCHGVPLAVKFVGSLLYSKETFEEWKTISENLNVVGGNVRDVLMLSYHHLPSPLKQCFQYCAIFPKDARMLKSFLIHQWMAHGFIPSLDDLEMEQVGNDFFKSLCWSSFFQDMEVNENGDIISCKMHDLVHDLAQSIMQKECLFASSRADVMRNIINVGETRHLGVILDNDISINFPEDLYQAKKLRTLFAYRCMRATAWMNALMKFKFIRVLRLEGIEDVPSSICKLILLRYLYIESYSLTSLPQSISQLYYLETLSIKGCPKLEELPDDMSKLTNLRHLYIAKSTKILKKFGRLHNLRSISPILFLGEEEDGRGIGELECLNNLCGDLRIHNMERVRDVSHVRKAKLMEKGKVYELEMVWNEGAESVVEGKKTDYSEVVEALEVPPNLIKLRVNGFPGVKLPLTKWLANGSLSYLVEIKLQKCRNLEEIPPIWHIQPSLETLEISWMDKVKVLGGKCTSTRALAAPRLKHLTLRHMRVLEEWVENSKTTPNSFPFLEKLCVENCEKLSLILTSSFPPLKEIYIFWIGGLDMMCSSANNDPRRHHLPSLTSLHVGHVHEFTSLPKGFLQSSSSEHLQSVSIKFCNKFQGFVDVEGPELPLLFSSNLKKIEVCYCPNLESINVRGLTSLQTLQITAYSGLESSILGLQSLRSLKNLTLDGVPLSSGEDAICSKSLKKLQIINCSNFQGFTQRELQLLTSLEELEISSCSSLTSLELNSMFSLTKLTIRECKGIKSFPFSLEDLQCIPSLRWLLIGGFSEELDHLPFLPLEDSNIPWCSSLRFRNLGMGQDHVTASPPATPYRSKKSTYMEF</sequence>
<dbReference type="InterPro" id="IPR058922">
    <property type="entry name" value="WHD_DRP"/>
</dbReference>
<dbReference type="Proteomes" id="UP001417504">
    <property type="component" value="Unassembled WGS sequence"/>
</dbReference>
<dbReference type="InterPro" id="IPR032675">
    <property type="entry name" value="LRR_dom_sf"/>
</dbReference>
<dbReference type="CDD" id="cd14798">
    <property type="entry name" value="RX-CC_like"/>
    <property type="match status" value="1"/>
</dbReference>
<dbReference type="InterPro" id="IPR002182">
    <property type="entry name" value="NB-ARC"/>
</dbReference>
<dbReference type="Pfam" id="PF25019">
    <property type="entry name" value="LRR_R13L1-DRL21"/>
    <property type="match status" value="1"/>
</dbReference>
<evidence type="ECO:0000259" key="7">
    <source>
        <dbReference type="Pfam" id="PF18052"/>
    </source>
</evidence>
<gene>
    <name evidence="10" type="ORF">Sjap_018187</name>
</gene>
<accession>A0AAP0I7L5</accession>
<evidence type="ECO:0000259" key="8">
    <source>
        <dbReference type="Pfam" id="PF23559"/>
    </source>
</evidence>
<dbReference type="InterPro" id="IPR038005">
    <property type="entry name" value="RX-like_CC"/>
</dbReference>
<dbReference type="PRINTS" id="PR00364">
    <property type="entry name" value="DISEASERSIST"/>
</dbReference>
<evidence type="ECO:0000259" key="9">
    <source>
        <dbReference type="Pfam" id="PF25019"/>
    </source>
</evidence>
<dbReference type="EMBL" id="JBBNAE010000007">
    <property type="protein sequence ID" value="KAK9110127.1"/>
    <property type="molecule type" value="Genomic_DNA"/>
</dbReference>
<dbReference type="SUPFAM" id="SSF52058">
    <property type="entry name" value="L domain-like"/>
    <property type="match status" value="1"/>
</dbReference>
<dbReference type="PANTHER" id="PTHR36766:SF70">
    <property type="entry name" value="DISEASE RESISTANCE PROTEIN RGA4"/>
    <property type="match status" value="1"/>
</dbReference>
<dbReference type="InterPro" id="IPR041118">
    <property type="entry name" value="Rx_N"/>
</dbReference>
<dbReference type="GO" id="GO:0005524">
    <property type="term" value="F:ATP binding"/>
    <property type="evidence" value="ECO:0007669"/>
    <property type="project" value="UniProtKB-KW"/>
</dbReference>
<dbReference type="FunFam" id="1.10.10.10:FF:000322">
    <property type="entry name" value="Probable disease resistance protein At1g63360"/>
    <property type="match status" value="1"/>
</dbReference>
<organism evidence="10 11">
    <name type="scientific">Stephania japonica</name>
    <dbReference type="NCBI Taxonomy" id="461633"/>
    <lineage>
        <taxon>Eukaryota</taxon>
        <taxon>Viridiplantae</taxon>
        <taxon>Streptophyta</taxon>
        <taxon>Embryophyta</taxon>
        <taxon>Tracheophyta</taxon>
        <taxon>Spermatophyta</taxon>
        <taxon>Magnoliopsida</taxon>
        <taxon>Ranunculales</taxon>
        <taxon>Menispermaceae</taxon>
        <taxon>Menispermoideae</taxon>
        <taxon>Cissampelideae</taxon>
        <taxon>Stephania</taxon>
    </lineage>
</organism>
<evidence type="ECO:0000256" key="2">
    <source>
        <dbReference type="ARBA" id="ARBA00022737"/>
    </source>
</evidence>
<dbReference type="PANTHER" id="PTHR36766">
    <property type="entry name" value="PLANT BROAD-SPECTRUM MILDEW RESISTANCE PROTEIN RPW8"/>
    <property type="match status" value="1"/>
</dbReference>
<dbReference type="GO" id="GO:0043531">
    <property type="term" value="F:ADP binding"/>
    <property type="evidence" value="ECO:0007669"/>
    <property type="project" value="InterPro"/>
</dbReference>
<dbReference type="SUPFAM" id="SSF52540">
    <property type="entry name" value="P-loop containing nucleoside triphosphate hydrolases"/>
    <property type="match status" value="1"/>
</dbReference>
<dbReference type="Pfam" id="PF18052">
    <property type="entry name" value="Rx_N"/>
    <property type="match status" value="1"/>
</dbReference>
<evidence type="ECO:0000313" key="11">
    <source>
        <dbReference type="Proteomes" id="UP001417504"/>
    </source>
</evidence>
<proteinExistence type="predicted"/>
<dbReference type="Gene3D" id="3.40.50.300">
    <property type="entry name" value="P-loop containing nucleotide triphosphate hydrolases"/>
    <property type="match status" value="1"/>
</dbReference>
<evidence type="ECO:0000256" key="4">
    <source>
        <dbReference type="ARBA" id="ARBA00022821"/>
    </source>
</evidence>
<feature type="domain" description="Disease resistance protein winged helix" evidence="8">
    <location>
        <begin position="428"/>
        <end position="499"/>
    </location>
</feature>